<dbReference type="AlphaFoldDB" id="A0A8J2VX36"/>
<keyword evidence="3" id="KW-1185">Reference proteome</keyword>
<dbReference type="Proteomes" id="UP000789524">
    <property type="component" value="Unassembled WGS sequence"/>
</dbReference>
<evidence type="ECO:0000313" key="2">
    <source>
        <dbReference type="EMBL" id="CAG9571130.1"/>
    </source>
</evidence>
<sequence length="89" mass="10175">MGDQGVYKTCVNITEDQGQDELDRPLTRKNPFVRELYHSPHNRYPSPSPCIDVFLSGSTAARLAAARDMPHTHTHRERETNSHTITRNM</sequence>
<dbReference type="EMBL" id="CAKASE010000066">
    <property type="protein sequence ID" value="CAG9571130.1"/>
    <property type="molecule type" value="Genomic_DNA"/>
</dbReference>
<accession>A0A8J2VX36</accession>
<evidence type="ECO:0000313" key="3">
    <source>
        <dbReference type="Proteomes" id="UP000789524"/>
    </source>
</evidence>
<name>A0A8J2VX36_9NEOP</name>
<comment type="caution">
    <text evidence="2">The sequence shown here is derived from an EMBL/GenBank/DDBJ whole genome shotgun (WGS) entry which is preliminary data.</text>
</comment>
<feature type="compositionally biased region" description="Basic and acidic residues" evidence="1">
    <location>
        <begin position="68"/>
        <end position="81"/>
    </location>
</feature>
<evidence type="ECO:0000256" key="1">
    <source>
        <dbReference type="SAM" id="MobiDB-lite"/>
    </source>
</evidence>
<protein>
    <submittedName>
        <fullName evidence="2">(African queen) hypothetical protein</fullName>
    </submittedName>
</protein>
<proteinExistence type="predicted"/>
<reference evidence="2" key="1">
    <citation type="submission" date="2021-09" db="EMBL/GenBank/DDBJ databases">
        <authorList>
            <person name="Martin H S."/>
        </authorList>
    </citation>
    <scope>NUCLEOTIDE SEQUENCE</scope>
</reference>
<gene>
    <name evidence="2" type="ORF">DCHRY22_LOCUS9636</name>
</gene>
<feature type="region of interest" description="Disordered" evidence="1">
    <location>
        <begin position="67"/>
        <end position="89"/>
    </location>
</feature>
<organism evidence="2 3">
    <name type="scientific">Danaus chrysippus</name>
    <name type="common">African queen</name>
    <dbReference type="NCBI Taxonomy" id="151541"/>
    <lineage>
        <taxon>Eukaryota</taxon>
        <taxon>Metazoa</taxon>
        <taxon>Ecdysozoa</taxon>
        <taxon>Arthropoda</taxon>
        <taxon>Hexapoda</taxon>
        <taxon>Insecta</taxon>
        <taxon>Pterygota</taxon>
        <taxon>Neoptera</taxon>
        <taxon>Endopterygota</taxon>
        <taxon>Lepidoptera</taxon>
        <taxon>Glossata</taxon>
        <taxon>Ditrysia</taxon>
        <taxon>Papilionoidea</taxon>
        <taxon>Nymphalidae</taxon>
        <taxon>Danainae</taxon>
        <taxon>Danaini</taxon>
        <taxon>Danaina</taxon>
        <taxon>Danaus</taxon>
        <taxon>Anosia</taxon>
    </lineage>
</organism>